<dbReference type="InterPro" id="IPR050397">
    <property type="entry name" value="Env_Response_Regulators"/>
</dbReference>
<dbReference type="InterPro" id="IPR018490">
    <property type="entry name" value="cNMP-bd_dom_sf"/>
</dbReference>
<dbReference type="Gene3D" id="2.60.120.10">
    <property type="entry name" value="Jelly Rolls"/>
    <property type="match status" value="1"/>
</dbReference>
<dbReference type="InterPro" id="IPR019734">
    <property type="entry name" value="TPR_rpt"/>
</dbReference>
<feature type="domain" description="Cyclic nucleotide-binding" evidence="3">
    <location>
        <begin position="172"/>
        <end position="292"/>
    </location>
</feature>
<keyword evidence="1" id="KW-0802">TPR repeat</keyword>
<dbReference type="SMART" id="SM00100">
    <property type="entry name" value="cNMP"/>
    <property type="match status" value="1"/>
</dbReference>
<dbReference type="Pfam" id="PF00027">
    <property type="entry name" value="cNMP_binding"/>
    <property type="match status" value="1"/>
</dbReference>
<dbReference type="InterPro" id="IPR000595">
    <property type="entry name" value="cNMP-bd_dom"/>
</dbReference>
<comment type="caution">
    <text evidence="4">The sequence shown here is derived from an EMBL/GenBank/DDBJ whole genome shotgun (WGS) entry which is preliminary data.</text>
</comment>
<feature type="non-terminal residue" evidence="4">
    <location>
        <position position="1"/>
    </location>
</feature>
<reference evidence="4 5" key="1">
    <citation type="submission" date="2020-04" db="EMBL/GenBank/DDBJ databases">
        <title>Draft genome of Pyxidicoccus fallax type strain.</title>
        <authorList>
            <person name="Whitworth D.E."/>
        </authorList>
    </citation>
    <scope>NUCLEOTIDE SEQUENCE [LARGE SCALE GENOMIC DNA]</scope>
    <source>
        <strain evidence="4 5">DSM 14698</strain>
    </source>
</reference>
<dbReference type="AlphaFoldDB" id="A0A848LS11"/>
<evidence type="ECO:0000256" key="2">
    <source>
        <dbReference type="SAM" id="MobiDB-lite"/>
    </source>
</evidence>
<evidence type="ECO:0000313" key="4">
    <source>
        <dbReference type="EMBL" id="NMO20481.1"/>
    </source>
</evidence>
<dbReference type="InterPro" id="IPR011990">
    <property type="entry name" value="TPR-like_helical_dom_sf"/>
</dbReference>
<protein>
    <submittedName>
        <fullName evidence="4">Cyclic nucleotide-binding domain-containing protein</fullName>
    </submittedName>
</protein>
<proteinExistence type="predicted"/>
<feature type="compositionally biased region" description="Basic residues" evidence="2">
    <location>
        <begin position="1"/>
        <end position="11"/>
    </location>
</feature>
<accession>A0A848LS11</accession>
<dbReference type="PROSITE" id="PS50042">
    <property type="entry name" value="CNMP_BINDING_3"/>
    <property type="match status" value="1"/>
</dbReference>
<dbReference type="SUPFAM" id="SSF51206">
    <property type="entry name" value="cAMP-binding domain-like"/>
    <property type="match status" value="1"/>
</dbReference>
<feature type="region of interest" description="Disordered" evidence="2">
    <location>
        <begin position="1"/>
        <end position="26"/>
    </location>
</feature>
<evidence type="ECO:0000256" key="1">
    <source>
        <dbReference type="PROSITE-ProRule" id="PRU00339"/>
    </source>
</evidence>
<dbReference type="PROSITE" id="PS50005">
    <property type="entry name" value="TPR"/>
    <property type="match status" value="1"/>
</dbReference>
<dbReference type="RefSeq" id="WP_169349697.1">
    <property type="nucleotide sequence ID" value="NZ_JABBJJ010000247.1"/>
</dbReference>
<dbReference type="SUPFAM" id="SSF48452">
    <property type="entry name" value="TPR-like"/>
    <property type="match status" value="1"/>
</dbReference>
<dbReference type="Gene3D" id="1.25.40.10">
    <property type="entry name" value="Tetratricopeptide repeat domain"/>
    <property type="match status" value="1"/>
</dbReference>
<dbReference type="CDD" id="cd00038">
    <property type="entry name" value="CAP_ED"/>
    <property type="match status" value="1"/>
</dbReference>
<organism evidence="4 5">
    <name type="scientific">Pyxidicoccus fallax</name>
    <dbReference type="NCBI Taxonomy" id="394095"/>
    <lineage>
        <taxon>Bacteria</taxon>
        <taxon>Pseudomonadati</taxon>
        <taxon>Myxococcota</taxon>
        <taxon>Myxococcia</taxon>
        <taxon>Myxococcales</taxon>
        <taxon>Cystobacterineae</taxon>
        <taxon>Myxococcaceae</taxon>
        <taxon>Pyxidicoccus</taxon>
    </lineage>
</organism>
<dbReference type="GO" id="GO:0003700">
    <property type="term" value="F:DNA-binding transcription factor activity"/>
    <property type="evidence" value="ECO:0007669"/>
    <property type="project" value="TreeGrafter"/>
</dbReference>
<evidence type="ECO:0000313" key="5">
    <source>
        <dbReference type="Proteomes" id="UP000518300"/>
    </source>
</evidence>
<name>A0A848LS11_9BACT</name>
<dbReference type="PANTHER" id="PTHR24567">
    <property type="entry name" value="CRP FAMILY TRANSCRIPTIONAL REGULATORY PROTEIN"/>
    <property type="match status" value="1"/>
</dbReference>
<feature type="region of interest" description="Disordered" evidence="2">
    <location>
        <begin position="133"/>
        <end position="155"/>
    </location>
</feature>
<gene>
    <name evidence="4" type="ORF">HG543_37315</name>
</gene>
<sequence>SPTAPQRHKGALRPAPAPTEEDTTASALREARNRGTDMLVAGDLEAALTAFQQAVKVAPEEPSCRQKVAEVLQRLGRTRGAIAEYEAAARAWEKLGWTLRAVALCKVILQLDPEHARARALLAELRVRRGLPLPGDEAQKESAQAPRTPPQAPPVWEQRSEVVTHLVRSSPLFSRLSQPVLQSVRDAFTPCTVDAGEQILTRGQAAQALYLILRGRCTVFHQHVDGHETAYPDLTEGDVFGEVSLLRSKLVTASVRAATPCLLLKLERAAFEQLLEAEPELRRELQRMGAERLWRTTRLLTGRAPAAEDAGASRPSE</sequence>
<dbReference type="Proteomes" id="UP000518300">
    <property type="component" value="Unassembled WGS sequence"/>
</dbReference>
<dbReference type="GO" id="GO:0005829">
    <property type="term" value="C:cytosol"/>
    <property type="evidence" value="ECO:0007669"/>
    <property type="project" value="TreeGrafter"/>
</dbReference>
<dbReference type="InterPro" id="IPR014710">
    <property type="entry name" value="RmlC-like_jellyroll"/>
</dbReference>
<dbReference type="EMBL" id="JABBJJ010000247">
    <property type="protein sequence ID" value="NMO20481.1"/>
    <property type="molecule type" value="Genomic_DNA"/>
</dbReference>
<evidence type="ECO:0000259" key="3">
    <source>
        <dbReference type="PROSITE" id="PS50042"/>
    </source>
</evidence>
<dbReference type="PANTHER" id="PTHR24567:SF74">
    <property type="entry name" value="HTH-TYPE TRANSCRIPTIONAL REGULATOR ARCR"/>
    <property type="match status" value="1"/>
</dbReference>
<keyword evidence="5" id="KW-1185">Reference proteome</keyword>
<feature type="repeat" description="TPR" evidence="1">
    <location>
        <begin position="28"/>
        <end position="61"/>
    </location>
</feature>